<keyword evidence="4" id="KW-0946">Virion</keyword>
<dbReference type="EMBL" id="FONT01000001">
    <property type="protein sequence ID" value="SFE43190.1"/>
    <property type="molecule type" value="Genomic_DNA"/>
</dbReference>
<name>A0A1I2AK01_9BACI</name>
<keyword evidence="5" id="KW-1185">Reference proteome</keyword>
<gene>
    <name evidence="4" type="ORF">SAMN05192532_101855</name>
</gene>
<proteinExistence type="inferred from homology"/>
<dbReference type="RefSeq" id="WP_091657756.1">
    <property type="nucleotide sequence ID" value="NZ_FONT01000001.1"/>
</dbReference>
<comment type="subcellular location">
    <subcellularLocation>
        <location evidence="2">Spore coat</location>
    </subcellularLocation>
</comment>
<keyword evidence="1" id="KW-0749">Sporulation</keyword>
<dbReference type="Proteomes" id="UP000199516">
    <property type="component" value="Unassembled WGS sequence"/>
</dbReference>
<dbReference type="InterPro" id="IPR012851">
    <property type="entry name" value="Spore_coat_CotF-like"/>
</dbReference>
<keyword evidence="4" id="KW-0167">Capsid protein</keyword>
<dbReference type="GO" id="GO:0030435">
    <property type="term" value="P:sporulation resulting in formation of a cellular spore"/>
    <property type="evidence" value="ECO:0007669"/>
    <property type="project" value="UniProtKB-KW"/>
</dbReference>
<evidence type="ECO:0000313" key="5">
    <source>
        <dbReference type="Proteomes" id="UP000199516"/>
    </source>
</evidence>
<sequence length="209" mass="23798">MDQQNMNQNQMQGKQVSENMPGMMNHGGHELFDAHEVIGGVIGMLDQYKMYEQHVQDTELKSMMQRHSNFVTNLYNTMLDTFQTGKDPSQPTQTYNMSQSNDVIYGMKPGGQPKKPIQSMNEISDECISSFMMSQAKGLASHMTMAALESTNPVMRRVFADSIPNMIEMAYEIFLYQNKHGYYQVPQLAQNDMTQLMQSFAKAPQNPIN</sequence>
<dbReference type="STRING" id="930128.SAMN05192532_101855"/>
<dbReference type="OrthoDB" id="2577233at2"/>
<evidence type="ECO:0000256" key="3">
    <source>
        <dbReference type="ARBA" id="ARBA00024344"/>
    </source>
</evidence>
<accession>A0A1I2AK01</accession>
<reference evidence="4 5" key="1">
    <citation type="submission" date="2016-10" db="EMBL/GenBank/DDBJ databases">
        <authorList>
            <person name="de Groot N.N."/>
        </authorList>
    </citation>
    <scope>NUCLEOTIDE SEQUENCE [LARGE SCALE GENOMIC DNA]</scope>
    <source>
        <strain evidence="4 5">DSM 23995</strain>
    </source>
</reference>
<dbReference type="PANTHER" id="PTHR39183:SF1">
    <property type="entry name" value="SPORE COAT PROTEIN F-LIKE PROTEIN YHCQ"/>
    <property type="match status" value="1"/>
</dbReference>
<dbReference type="Gene3D" id="1.20.1260.10">
    <property type="match status" value="1"/>
</dbReference>
<protein>
    <submittedName>
        <fullName evidence="4">Spore coat protein CotF</fullName>
    </submittedName>
</protein>
<organism evidence="4 5">
    <name type="scientific">Alteribacillus iranensis</name>
    <dbReference type="NCBI Taxonomy" id="930128"/>
    <lineage>
        <taxon>Bacteria</taxon>
        <taxon>Bacillati</taxon>
        <taxon>Bacillota</taxon>
        <taxon>Bacilli</taxon>
        <taxon>Bacillales</taxon>
        <taxon>Bacillaceae</taxon>
        <taxon>Alteribacillus</taxon>
    </lineage>
</organism>
<comment type="similarity">
    <text evidence="3">Belongs to the CotF family.</text>
</comment>
<evidence type="ECO:0000256" key="2">
    <source>
        <dbReference type="ARBA" id="ARBA00024325"/>
    </source>
</evidence>
<dbReference type="InterPro" id="IPR012347">
    <property type="entry name" value="Ferritin-like"/>
</dbReference>
<dbReference type="AlphaFoldDB" id="A0A1I2AK01"/>
<evidence type="ECO:0000256" key="1">
    <source>
        <dbReference type="ARBA" id="ARBA00022969"/>
    </source>
</evidence>
<dbReference type="Pfam" id="PF07875">
    <property type="entry name" value="Coat_F"/>
    <property type="match status" value="1"/>
</dbReference>
<dbReference type="PANTHER" id="PTHR39183">
    <property type="entry name" value="SPORE COAT PROTEIN F-LIKE PROTEIN YHCQ"/>
    <property type="match status" value="1"/>
</dbReference>
<evidence type="ECO:0000313" key="4">
    <source>
        <dbReference type="EMBL" id="SFE43190.1"/>
    </source>
</evidence>